<evidence type="ECO:0000256" key="1">
    <source>
        <dbReference type="SAM" id="MobiDB-lite"/>
    </source>
</evidence>
<name>A0A8J4U695_CLAMG</name>
<keyword evidence="3" id="KW-1185">Reference proteome</keyword>
<feature type="compositionally biased region" description="Basic and acidic residues" evidence="1">
    <location>
        <begin position="39"/>
        <end position="50"/>
    </location>
</feature>
<feature type="non-terminal residue" evidence="2">
    <location>
        <position position="1"/>
    </location>
</feature>
<dbReference type="AlphaFoldDB" id="A0A8J4U695"/>
<reference evidence="2" key="1">
    <citation type="submission" date="2020-07" db="EMBL/GenBank/DDBJ databases">
        <title>Clarias magur genome sequencing, assembly and annotation.</title>
        <authorList>
            <person name="Kushwaha B."/>
            <person name="Kumar R."/>
            <person name="Das P."/>
            <person name="Joshi C.G."/>
            <person name="Kumar D."/>
            <person name="Nagpure N.S."/>
            <person name="Pandey M."/>
            <person name="Agarwal S."/>
            <person name="Srivastava S."/>
            <person name="Singh M."/>
            <person name="Sahoo L."/>
            <person name="Jayasankar P."/>
            <person name="Meher P.K."/>
            <person name="Koringa P.G."/>
            <person name="Iquebal M.A."/>
            <person name="Das S.P."/>
            <person name="Bit A."/>
            <person name="Patnaik S."/>
            <person name="Patel N."/>
            <person name="Shah T.M."/>
            <person name="Hinsu A."/>
            <person name="Jena J.K."/>
        </authorList>
    </citation>
    <scope>NUCLEOTIDE SEQUENCE</scope>
    <source>
        <strain evidence="2">CIFAMagur01</strain>
        <tissue evidence="2">Testis</tissue>
    </source>
</reference>
<dbReference type="EMBL" id="QNUK01000041">
    <property type="protein sequence ID" value="KAF5905674.1"/>
    <property type="molecule type" value="Genomic_DNA"/>
</dbReference>
<dbReference type="Proteomes" id="UP000727407">
    <property type="component" value="Unassembled WGS sequence"/>
</dbReference>
<organism evidence="2 3">
    <name type="scientific">Clarias magur</name>
    <name type="common">Asian catfish</name>
    <name type="synonym">Macropteronotus magur</name>
    <dbReference type="NCBI Taxonomy" id="1594786"/>
    <lineage>
        <taxon>Eukaryota</taxon>
        <taxon>Metazoa</taxon>
        <taxon>Chordata</taxon>
        <taxon>Craniata</taxon>
        <taxon>Vertebrata</taxon>
        <taxon>Euteleostomi</taxon>
        <taxon>Actinopterygii</taxon>
        <taxon>Neopterygii</taxon>
        <taxon>Teleostei</taxon>
        <taxon>Ostariophysi</taxon>
        <taxon>Siluriformes</taxon>
        <taxon>Clariidae</taxon>
        <taxon>Clarias</taxon>
    </lineage>
</organism>
<accession>A0A8J4U695</accession>
<feature type="non-terminal residue" evidence="2">
    <location>
        <position position="63"/>
    </location>
</feature>
<feature type="region of interest" description="Disordered" evidence="1">
    <location>
        <begin position="39"/>
        <end position="63"/>
    </location>
</feature>
<comment type="caution">
    <text evidence="2">The sequence shown here is derived from an EMBL/GenBank/DDBJ whole genome shotgun (WGS) entry which is preliminary data.</text>
</comment>
<protein>
    <submittedName>
        <fullName evidence="2">Uncharacterized protein</fullName>
    </submittedName>
</protein>
<evidence type="ECO:0000313" key="2">
    <source>
        <dbReference type="EMBL" id="KAF5905674.1"/>
    </source>
</evidence>
<sequence>PASDDITGACARVQDVSEAERAGHTERTALSLSLKLREAAAAEPWPKRAAESGGNSRTRDATE</sequence>
<gene>
    <name evidence="2" type="ORF">DAT39_004589</name>
</gene>
<evidence type="ECO:0000313" key="3">
    <source>
        <dbReference type="Proteomes" id="UP000727407"/>
    </source>
</evidence>
<proteinExistence type="predicted"/>